<name>A0ABV8TYS5_9ACTN</name>
<comment type="caution">
    <text evidence="1">The sequence shown here is derived from an EMBL/GenBank/DDBJ whole genome shotgun (WGS) entry which is preliminary data.</text>
</comment>
<dbReference type="RefSeq" id="WP_380620596.1">
    <property type="nucleotide sequence ID" value="NZ_JBHSDK010000014.1"/>
</dbReference>
<organism evidence="1 2">
    <name type="scientific">Salininema proteolyticum</name>
    <dbReference type="NCBI Taxonomy" id="1607685"/>
    <lineage>
        <taxon>Bacteria</taxon>
        <taxon>Bacillati</taxon>
        <taxon>Actinomycetota</taxon>
        <taxon>Actinomycetes</taxon>
        <taxon>Glycomycetales</taxon>
        <taxon>Glycomycetaceae</taxon>
        <taxon>Salininema</taxon>
    </lineage>
</organism>
<evidence type="ECO:0000313" key="2">
    <source>
        <dbReference type="Proteomes" id="UP001595823"/>
    </source>
</evidence>
<dbReference type="Pfam" id="PF11248">
    <property type="entry name" value="DUF3046"/>
    <property type="match status" value="1"/>
</dbReference>
<gene>
    <name evidence="1" type="ORF">ACFPET_10280</name>
</gene>
<reference evidence="2" key="1">
    <citation type="journal article" date="2019" name="Int. J. Syst. Evol. Microbiol.">
        <title>The Global Catalogue of Microorganisms (GCM) 10K type strain sequencing project: providing services to taxonomists for standard genome sequencing and annotation.</title>
        <authorList>
            <consortium name="The Broad Institute Genomics Platform"/>
            <consortium name="The Broad Institute Genome Sequencing Center for Infectious Disease"/>
            <person name="Wu L."/>
            <person name="Ma J."/>
        </authorList>
    </citation>
    <scope>NUCLEOTIDE SEQUENCE [LARGE SCALE GENOMIC DNA]</scope>
    <source>
        <strain evidence="2">IBRC-M 10908</strain>
    </source>
</reference>
<keyword evidence="2" id="KW-1185">Reference proteome</keyword>
<proteinExistence type="predicted"/>
<sequence>MQFSDFWDRMDSTFGSSYARSIALDHSLSDLGGQTIDQAFEQGENAKRIWMAVCREFGDRVPRHLRR</sequence>
<evidence type="ECO:0000313" key="1">
    <source>
        <dbReference type="EMBL" id="MFC4335585.1"/>
    </source>
</evidence>
<dbReference type="EMBL" id="JBHSDK010000014">
    <property type="protein sequence ID" value="MFC4335585.1"/>
    <property type="molecule type" value="Genomic_DNA"/>
</dbReference>
<accession>A0ABV8TYS5</accession>
<dbReference type="Proteomes" id="UP001595823">
    <property type="component" value="Unassembled WGS sequence"/>
</dbReference>
<protein>
    <submittedName>
        <fullName evidence="1">DUF3046 domain-containing protein</fullName>
    </submittedName>
</protein>
<dbReference type="InterPro" id="IPR021408">
    <property type="entry name" value="DUF3046"/>
</dbReference>